<gene>
    <name evidence="2" type="ORF">ACFPOF_24750</name>
</gene>
<evidence type="ECO:0000256" key="1">
    <source>
        <dbReference type="SAM" id="Coils"/>
    </source>
</evidence>
<evidence type="ECO:0000313" key="3">
    <source>
        <dbReference type="Proteomes" id="UP001596113"/>
    </source>
</evidence>
<accession>A0ABW0HZF2</accession>
<evidence type="ECO:0000313" key="2">
    <source>
        <dbReference type="EMBL" id="MFC5405964.1"/>
    </source>
</evidence>
<organism evidence="2 3">
    <name type="scientific">Cohnella soli</name>
    <dbReference type="NCBI Taxonomy" id="425005"/>
    <lineage>
        <taxon>Bacteria</taxon>
        <taxon>Bacillati</taxon>
        <taxon>Bacillota</taxon>
        <taxon>Bacilli</taxon>
        <taxon>Bacillales</taxon>
        <taxon>Paenibacillaceae</taxon>
        <taxon>Cohnella</taxon>
    </lineage>
</organism>
<dbReference type="PIRSF" id="PIRSF016498">
    <property type="entry name" value="UCP016498"/>
    <property type="match status" value="1"/>
</dbReference>
<dbReference type="RefSeq" id="WP_378137721.1">
    <property type="nucleotide sequence ID" value="NZ_JBHSMI010000052.1"/>
</dbReference>
<feature type="coiled-coil region" evidence="1">
    <location>
        <begin position="15"/>
        <end position="45"/>
    </location>
</feature>
<dbReference type="Pfam" id="PF09969">
    <property type="entry name" value="DUF2203"/>
    <property type="match status" value="1"/>
</dbReference>
<protein>
    <submittedName>
        <fullName evidence="2">DUF2203 domain-containing protein</fullName>
    </submittedName>
</protein>
<dbReference type="Proteomes" id="UP001596113">
    <property type="component" value="Unassembled WGS sequence"/>
</dbReference>
<keyword evidence="3" id="KW-1185">Reference proteome</keyword>
<dbReference type="InterPro" id="IPR018699">
    <property type="entry name" value="DUF2203"/>
</dbReference>
<comment type="caution">
    <text evidence="2">The sequence shown here is derived from an EMBL/GenBank/DDBJ whole genome shotgun (WGS) entry which is preliminary data.</text>
</comment>
<proteinExistence type="predicted"/>
<reference evidence="3" key="1">
    <citation type="journal article" date="2019" name="Int. J. Syst. Evol. Microbiol.">
        <title>The Global Catalogue of Microorganisms (GCM) 10K type strain sequencing project: providing services to taxonomists for standard genome sequencing and annotation.</title>
        <authorList>
            <consortium name="The Broad Institute Genomics Platform"/>
            <consortium name="The Broad Institute Genome Sequencing Center for Infectious Disease"/>
            <person name="Wu L."/>
            <person name="Ma J."/>
        </authorList>
    </citation>
    <scope>NUCLEOTIDE SEQUENCE [LARGE SCALE GENOMIC DNA]</scope>
    <source>
        <strain evidence="3">CGMCC 1.18575</strain>
    </source>
</reference>
<dbReference type="EMBL" id="JBHSMI010000052">
    <property type="protein sequence ID" value="MFC5405964.1"/>
    <property type="molecule type" value="Genomic_DNA"/>
</dbReference>
<sequence length="133" mass="15171">MDVKLFTVEEANGMLPDLIADLKVLQKLADDIEEKQRELLRAKARQRSSGASDGEDPFFEAESMIDFLKMEGELLVGNFARKGVQLKMIHPGLIDFPAMIDGENVLLCWREGEERVMHYHTWHDGFQGRKPLA</sequence>
<name>A0ABW0HZF2_9BACL</name>
<keyword evidence="1" id="KW-0175">Coiled coil</keyword>